<dbReference type="PANTHER" id="PTHR24104">
    <property type="entry name" value="E3 UBIQUITIN-PROTEIN LIGASE NHLRC1-RELATED"/>
    <property type="match status" value="1"/>
</dbReference>
<dbReference type="SUPFAM" id="SSF63825">
    <property type="entry name" value="YWTD domain"/>
    <property type="match status" value="1"/>
</dbReference>
<keyword evidence="2" id="KW-1185">Reference proteome</keyword>
<dbReference type="InterPro" id="IPR050952">
    <property type="entry name" value="TRIM-NHL_E3_ligases"/>
</dbReference>
<dbReference type="GO" id="GO:0008270">
    <property type="term" value="F:zinc ion binding"/>
    <property type="evidence" value="ECO:0007669"/>
    <property type="project" value="UniProtKB-KW"/>
</dbReference>
<dbReference type="OrthoDB" id="342730at2759"/>
<evidence type="ECO:0000313" key="2">
    <source>
        <dbReference type="Proteomes" id="UP000444721"/>
    </source>
</evidence>
<dbReference type="Proteomes" id="UP000444721">
    <property type="component" value="Unassembled WGS sequence"/>
</dbReference>
<gene>
    <name evidence="1" type="ORF">FDP41_010264</name>
</gene>
<reference evidence="1 2" key="1">
    <citation type="journal article" date="2019" name="Sci. Rep.">
        <title>Nanopore sequencing improves the draft genome of the human pathogenic amoeba Naegleria fowleri.</title>
        <authorList>
            <person name="Liechti N."/>
            <person name="Schurch N."/>
            <person name="Bruggmann R."/>
            <person name="Wittwer M."/>
        </authorList>
    </citation>
    <scope>NUCLEOTIDE SEQUENCE [LARGE SCALE GENOMIC DNA]</scope>
    <source>
        <strain evidence="1 2">ATCC 30894</strain>
    </source>
</reference>
<sequence>MNLYIYDHVRLILLDFENETLNLKSSLQPTKKPWAQHLTINNDESTTSDQVCRLKELFSKLKAKMMRKLGRRAKPFQMKFELVHTFGQLGVQGNDDETLSLPIDVKVSYTHSCILVSGFRRIQVFDLHTKQFKSSISFSSEVHNLVPNFLCVEELYEEERDALLLSGTHLIYKYDLEFLLQTVATVDMNADTCLWKSDMVVSPQGIAIEKQLQQAFISDAHWAYIVVLDLKTGELINFIELCMFPYGVAVTTSIEMSGTLYVISAGTNADNCIEIMKRNNDGFYTKKAQFCDYGQEIGNLWLPNGLVFDHKAKNLIVSDKEQQLIQIFTLEGNFVISFKDEINLKRPVGMCLNELTGELLICNFADHTVKVYR</sequence>
<proteinExistence type="predicted"/>
<dbReference type="EMBL" id="VFQX01000006">
    <property type="protein sequence ID" value="KAF0983199.1"/>
    <property type="molecule type" value="Genomic_DNA"/>
</dbReference>
<dbReference type="Gene3D" id="2.120.10.30">
    <property type="entry name" value="TolB, C-terminal domain"/>
    <property type="match status" value="1"/>
</dbReference>
<organism evidence="1 2">
    <name type="scientific">Naegleria fowleri</name>
    <name type="common">Brain eating amoeba</name>
    <dbReference type="NCBI Taxonomy" id="5763"/>
    <lineage>
        <taxon>Eukaryota</taxon>
        <taxon>Discoba</taxon>
        <taxon>Heterolobosea</taxon>
        <taxon>Tetramitia</taxon>
        <taxon>Eutetramitia</taxon>
        <taxon>Vahlkampfiidae</taxon>
        <taxon>Naegleria</taxon>
    </lineage>
</organism>
<dbReference type="GeneID" id="68117479"/>
<evidence type="ECO:0008006" key="3">
    <source>
        <dbReference type="Google" id="ProtNLM"/>
    </source>
</evidence>
<dbReference type="PANTHER" id="PTHR24104:SF25">
    <property type="entry name" value="PROTEIN LIN-41"/>
    <property type="match status" value="1"/>
</dbReference>
<dbReference type="GO" id="GO:0061630">
    <property type="term" value="F:ubiquitin protein ligase activity"/>
    <property type="evidence" value="ECO:0007669"/>
    <property type="project" value="TreeGrafter"/>
</dbReference>
<dbReference type="OMA" id="DNCIEIM"/>
<dbReference type="VEuPathDB" id="AmoebaDB:NfTy_010830"/>
<name>A0A6A5CD23_NAEFO</name>
<dbReference type="GO" id="GO:0000209">
    <property type="term" value="P:protein polyubiquitination"/>
    <property type="evidence" value="ECO:0007669"/>
    <property type="project" value="TreeGrafter"/>
</dbReference>
<protein>
    <recommendedName>
        <fullName evidence="3">SMP-30/Gluconolactonase/LRE-like region domain-containing protein</fullName>
    </recommendedName>
</protein>
<dbReference type="VEuPathDB" id="AmoebaDB:FDP41_010264"/>
<accession>A0A6A5CD23</accession>
<dbReference type="GO" id="GO:0043161">
    <property type="term" value="P:proteasome-mediated ubiquitin-dependent protein catabolic process"/>
    <property type="evidence" value="ECO:0007669"/>
    <property type="project" value="TreeGrafter"/>
</dbReference>
<dbReference type="AlphaFoldDB" id="A0A6A5CD23"/>
<evidence type="ECO:0000313" key="1">
    <source>
        <dbReference type="EMBL" id="KAF0983199.1"/>
    </source>
</evidence>
<dbReference type="VEuPathDB" id="AmoebaDB:NF0088160"/>
<dbReference type="RefSeq" id="XP_044567912.1">
    <property type="nucleotide sequence ID" value="XM_044700543.1"/>
</dbReference>
<comment type="caution">
    <text evidence="1">The sequence shown here is derived from an EMBL/GenBank/DDBJ whole genome shotgun (WGS) entry which is preliminary data.</text>
</comment>
<dbReference type="InterPro" id="IPR011042">
    <property type="entry name" value="6-blade_b-propeller_TolB-like"/>
</dbReference>